<dbReference type="InParanoid" id="A0A5E4FH75"/>
<protein>
    <submittedName>
        <fullName evidence="1">Uncharacterized protein</fullName>
    </submittedName>
</protein>
<reference evidence="2" key="1">
    <citation type="journal article" date="2020" name="Plant J.">
        <title>Transposons played a major role in the diversification between the closely related almond and peach genomes: results from the almond genome sequence.</title>
        <authorList>
            <person name="Alioto T."/>
            <person name="Alexiou K.G."/>
            <person name="Bardil A."/>
            <person name="Barteri F."/>
            <person name="Castanera R."/>
            <person name="Cruz F."/>
            <person name="Dhingra A."/>
            <person name="Duval H."/>
            <person name="Fernandez I Marti A."/>
            <person name="Frias L."/>
            <person name="Galan B."/>
            <person name="Garcia J.L."/>
            <person name="Howad W."/>
            <person name="Gomez-Garrido J."/>
            <person name="Gut M."/>
            <person name="Julca I."/>
            <person name="Morata J."/>
            <person name="Puigdomenech P."/>
            <person name="Ribeca P."/>
            <person name="Rubio Cabetas M.J."/>
            <person name="Vlasova A."/>
            <person name="Wirthensohn M."/>
            <person name="Garcia-Mas J."/>
            <person name="Gabaldon T."/>
            <person name="Casacuberta J.M."/>
            <person name="Arus P."/>
        </authorList>
    </citation>
    <scope>NUCLEOTIDE SEQUENCE [LARGE SCALE GENOMIC DNA]</scope>
    <source>
        <strain evidence="2">cv. Texas</strain>
    </source>
</reference>
<dbReference type="EMBL" id="CABIKO010000123">
    <property type="protein sequence ID" value="VVA27514.1"/>
    <property type="molecule type" value="Genomic_DNA"/>
</dbReference>
<evidence type="ECO:0000313" key="2">
    <source>
        <dbReference type="Proteomes" id="UP000327085"/>
    </source>
</evidence>
<evidence type="ECO:0000313" key="1">
    <source>
        <dbReference type="EMBL" id="VVA27514.1"/>
    </source>
</evidence>
<accession>A0A5E4FH75</accession>
<proteinExistence type="predicted"/>
<dbReference type="Proteomes" id="UP000327085">
    <property type="component" value="Chromosome 6"/>
</dbReference>
<dbReference type="AlphaFoldDB" id="A0A5E4FH75"/>
<name>A0A5E4FH75_PRUDU</name>
<dbReference type="Gramene" id="VVA27514">
    <property type="protein sequence ID" value="VVA27514"/>
    <property type="gene ID" value="Prudul26B025791"/>
</dbReference>
<organism evidence="1 2">
    <name type="scientific">Prunus dulcis</name>
    <name type="common">Almond</name>
    <name type="synonym">Amygdalus dulcis</name>
    <dbReference type="NCBI Taxonomy" id="3755"/>
    <lineage>
        <taxon>Eukaryota</taxon>
        <taxon>Viridiplantae</taxon>
        <taxon>Streptophyta</taxon>
        <taxon>Embryophyta</taxon>
        <taxon>Tracheophyta</taxon>
        <taxon>Spermatophyta</taxon>
        <taxon>Magnoliopsida</taxon>
        <taxon>eudicotyledons</taxon>
        <taxon>Gunneridae</taxon>
        <taxon>Pentapetalae</taxon>
        <taxon>rosids</taxon>
        <taxon>fabids</taxon>
        <taxon>Rosales</taxon>
        <taxon>Rosaceae</taxon>
        <taxon>Amygdaloideae</taxon>
        <taxon>Amygdaleae</taxon>
        <taxon>Prunus</taxon>
    </lineage>
</organism>
<sequence length="111" mass="12570">MVQICRYGIEAETIVWLSDDNPERRLYVCKIEKYENGYGWKDPKMFDSAEYVICRQMRGFEPSFSSSKTSSSGNTRHCDPTLLELAFDPKLVATGCYPQSLAVAMVLASNI</sequence>
<gene>
    <name evidence="1" type="ORF">ALMOND_2B025791</name>
</gene>